<keyword evidence="1" id="KW-0812">Transmembrane</keyword>
<organism evidence="2">
    <name type="scientific">marine sediment metagenome</name>
    <dbReference type="NCBI Taxonomy" id="412755"/>
    <lineage>
        <taxon>unclassified sequences</taxon>
        <taxon>metagenomes</taxon>
        <taxon>ecological metagenomes</taxon>
    </lineage>
</organism>
<accession>A0A0F9N3A1</accession>
<proteinExistence type="predicted"/>
<protein>
    <submittedName>
        <fullName evidence="2">Uncharacterized protein</fullName>
    </submittedName>
</protein>
<evidence type="ECO:0000256" key="1">
    <source>
        <dbReference type="SAM" id="Phobius"/>
    </source>
</evidence>
<comment type="caution">
    <text evidence="2">The sequence shown here is derived from an EMBL/GenBank/DDBJ whole genome shotgun (WGS) entry which is preliminary data.</text>
</comment>
<reference evidence="2" key="1">
    <citation type="journal article" date="2015" name="Nature">
        <title>Complex archaea that bridge the gap between prokaryotes and eukaryotes.</title>
        <authorList>
            <person name="Spang A."/>
            <person name="Saw J.H."/>
            <person name="Jorgensen S.L."/>
            <person name="Zaremba-Niedzwiedzka K."/>
            <person name="Martijn J."/>
            <person name="Lind A.E."/>
            <person name="van Eijk R."/>
            <person name="Schleper C."/>
            <person name="Guy L."/>
            <person name="Ettema T.J."/>
        </authorList>
    </citation>
    <scope>NUCLEOTIDE SEQUENCE</scope>
</reference>
<keyword evidence="1" id="KW-1133">Transmembrane helix</keyword>
<keyword evidence="1" id="KW-0472">Membrane</keyword>
<name>A0A0F9N3A1_9ZZZZ</name>
<sequence>MRDAHVVNEVNIWKTVEIQFMGGFITAVIGTSMLSGGLILHFVNQAPKITKTIER</sequence>
<dbReference type="AlphaFoldDB" id="A0A0F9N3A1"/>
<feature type="transmembrane region" description="Helical" evidence="1">
    <location>
        <begin position="20"/>
        <end position="43"/>
    </location>
</feature>
<gene>
    <name evidence="2" type="ORF">LCGC14_1016580</name>
</gene>
<evidence type="ECO:0000313" key="2">
    <source>
        <dbReference type="EMBL" id="KKN12434.1"/>
    </source>
</evidence>
<dbReference type="EMBL" id="LAZR01004033">
    <property type="protein sequence ID" value="KKN12434.1"/>
    <property type="molecule type" value="Genomic_DNA"/>
</dbReference>